<dbReference type="EMBL" id="ML977562">
    <property type="protein sequence ID" value="KAF2005638.1"/>
    <property type="molecule type" value="Genomic_DNA"/>
</dbReference>
<accession>A0A6A5WWY7</accession>
<dbReference type="AlphaFoldDB" id="A0A6A5WWY7"/>
<dbReference type="Proteomes" id="UP000799779">
    <property type="component" value="Unassembled WGS sequence"/>
</dbReference>
<dbReference type="OrthoDB" id="4167490at2759"/>
<sequence length="331" mass="38642">MPLAPIERLPVELLQPIFLLSDYNLSLPLASPNLAAKLSDDYIYNAVCTQYLTTNLENRAWQTTAQSRIFASRWMTWDYFKSWVLRKWGDKQCLCGKTPDEGCFDQQWPPNFEDATRMLFSRSHLPQLSYIKCRIPAKLLHGPWTTDKIQFLRFLLWTVSVTVDWANPDIRRLAIEGKMEAIREKNLEAVELFNHNRRLGKAPNMDTVRFGVFEGGCDRSVMYDIMSTARTWGMRGAQWKCEKLDAWCDEQIKNGNPKGKWLQLKLMELRAEYGSTGRKPAENEEPGVQCGWMHPKTGDYDDVEGDKLVINVHRWSQVRFLEFRTARTYDW</sequence>
<evidence type="ECO:0000313" key="2">
    <source>
        <dbReference type="Proteomes" id="UP000799779"/>
    </source>
</evidence>
<reference evidence="1" key="1">
    <citation type="journal article" date="2020" name="Stud. Mycol.">
        <title>101 Dothideomycetes genomes: a test case for predicting lifestyles and emergence of pathogens.</title>
        <authorList>
            <person name="Haridas S."/>
            <person name="Albert R."/>
            <person name="Binder M."/>
            <person name="Bloem J."/>
            <person name="Labutti K."/>
            <person name="Salamov A."/>
            <person name="Andreopoulos B."/>
            <person name="Baker S."/>
            <person name="Barry K."/>
            <person name="Bills G."/>
            <person name="Bluhm B."/>
            <person name="Cannon C."/>
            <person name="Castanera R."/>
            <person name="Culley D."/>
            <person name="Daum C."/>
            <person name="Ezra D."/>
            <person name="Gonzalez J."/>
            <person name="Henrissat B."/>
            <person name="Kuo A."/>
            <person name="Liang C."/>
            <person name="Lipzen A."/>
            <person name="Lutzoni F."/>
            <person name="Magnuson J."/>
            <person name="Mondo S."/>
            <person name="Nolan M."/>
            <person name="Ohm R."/>
            <person name="Pangilinan J."/>
            <person name="Park H.-J."/>
            <person name="Ramirez L."/>
            <person name="Alfaro M."/>
            <person name="Sun H."/>
            <person name="Tritt A."/>
            <person name="Yoshinaga Y."/>
            <person name="Zwiers L.-H."/>
            <person name="Turgeon B."/>
            <person name="Goodwin S."/>
            <person name="Spatafora J."/>
            <person name="Crous P."/>
            <person name="Grigoriev I."/>
        </authorList>
    </citation>
    <scope>NUCLEOTIDE SEQUENCE</scope>
    <source>
        <strain evidence="1">CBS 123094</strain>
    </source>
</reference>
<evidence type="ECO:0000313" key="1">
    <source>
        <dbReference type="EMBL" id="KAF2005638.1"/>
    </source>
</evidence>
<organism evidence="1 2">
    <name type="scientific">Amniculicola lignicola CBS 123094</name>
    <dbReference type="NCBI Taxonomy" id="1392246"/>
    <lineage>
        <taxon>Eukaryota</taxon>
        <taxon>Fungi</taxon>
        <taxon>Dikarya</taxon>
        <taxon>Ascomycota</taxon>
        <taxon>Pezizomycotina</taxon>
        <taxon>Dothideomycetes</taxon>
        <taxon>Pleosporomycetidae</taxon>
        <taxon>Pleosporales</taxon>
        <taxon>Amniculicolaceae</taxon>
        <taxon>Amniculicola</taxon>
    </lineage>
</organism>
<proteinExistence type="predicted"/>
<protein>
    <submittedName>
        <fullName evidence="1">Uncharacterized protein</fullName>
    </submittedName>
</protein>
<keyword evidence="2" id="KW-1185">Reference proteome</keyword>
<gene>
    <name evidence="1" type="ORF">P154DRAFT_315542</name>
</gene>
<name>A0A6A5WWY7_9PLEO</name>